<sequence>MSFGKVPLKEFLHKIPSGNCEICPSVGEDDAIIKIDKPYIIIHSDPITESSVDPGFLSIAVACNDVNMKGAPCKWALTTLLLSSRESLDRILSGINEACKILGCNVVGGHTEVVMNLPSDIVVTTAFSTTDKILTARNAKDGDYIVMVGSAGIEGTWILANQFEDYLLKLGVKKETIESAKRFKYDIIVQEKALNIAEYAIGMHDATEGGVLQAILEIAKLSNLKAVINPNLIPVRKETLEITRALSIDYLRLISSGAFLVITRNPEEVVNKVEESNVIGRLIKGEPSLYLEGVGDFNEDFEEELVRFESSYNGRR</sequence>
<evidence type="ECO:0000313" key="4">
    <source>
        <dbReference type="EMBL" id="PVU74003.1"/>
    </source>
</evidence>
<evidence type="ECO:0000259" key="2">
    <source>
        <dbReference type="Pfam" id="PF00586"/>
    </source>
</evidence>
<dbReference type="PANTHER" id="PTHR30303:SF4">
    <property type="entry name" value="HYDROGENASE EXPRESSION_FORMATION PROTEIN HYPE"/>
    <property type="match status" value="1"/>
</dbReference>
<evidence type="ECO:0000256" key="1">
    <source>
        <dbReference type="ARBA" id="ARBA00006243"/>
    </source>
</evidence>
<accession>A0A2T9X1M3</accession>
<feature type="domain" description="PurM-like N-terminal" evidence="2">
    <location>
        <begin position="27"/>
        <end position="118"/>
    </location>
</feature>
<dbReference type="PANTHER" id="PTHR30303">
    <property type="entry name" value="HYDROGENASE ISOENZYMES FORMATION PROTEIN HYPE"/>
    <property type="match status" value="1"/>
</dbReference>
<dbReference type="Gene3D" id="3.30.1330.10">
    <property type="entry name" value="PurM-like, N-terminal domain"/>
    <property type="match status" value="1"/>
</dbReference>
<gene>
    <name evidence="4" type="ORF">DDW13_09130</name>
</gene>
<dbReference type="InterPro" id="IPR016188">
    <property type="entry name" value="PurM-like_N"/>
</dbReference>
<dbReference type="Pfam" id="PF02769">
    <property type="entry name" value="AIRS_C"/>
    <property type="match status" value="1"/>
</dbReference>
<feature type="domain" description="PurM-like C-terminal" evidence="3">
    <location>
        <begin position="140"/>
        <end position="286"/>
    </location>
</feature>
<protein>
    <submittedName>
        <fullName evidence="4">AIR synthase</fullName>
    </submittedName>
</protein>
<organism evidence="4 5">
    <name type="scientific">Acidianus hospitalis</name>
    <dbReference type="NCBI Taxonomy" id="563177"/>
    <lineage>
        <taxon>Archaea</taxon>
        <taxon>Thermoproteota</taxon>
        <taxon>Thermoprotei</taxon>
        <taxon>Sulfolobales</taxon>
        <taxon>Sulfolobaceae</taxon>
        <taxon>Acidianus</taxon>
    </lineage>
</organism>
<dbReference type="PIRSF" id="PIRSF005644">
    <property type="entry name" value="Hdrgns_mtr_HypE"/>
    <property type="match status" value="1"/>
</dbReference>
<reference evidence="4 5" key="1">
    <citation type="journal article" date="2015" name="Appl. Environ. Microbiol.">
        <title>Nanoarchaeota, Their Sulfolobales Host, and Nanoarchaeota Virus Distribution across Yellowstone National Park Hot Springs.</title>
        <authorList>
            <person name="Munson-McGee J.H."/>
            <person name="Field E.K."/>
            <person name="Bateson M."/>
            <person name="Rooney C."/>
            <person name="Stepanauskas R."/>
            <person name="Young M.J."/>
        </authorList>
    </citation>
    <scope>NUCLEOTIDE SEQUENCE [LARGE SCALE GENOMIC DNA]</scope>
    <source>
        <strain evidence="4">SCGC AC-742_N10</strain>
    </source>
</reference>
<dbReference type="Proteomes" id="UP000245638">
    <property type="component" value="Unassembled WGS sequence"/>
</dbReference>
<evidence type="ECO:0000313" key="5">
    <source>
        <dbReference type="Proteomes" id="UP000245638"/>
    </source>
</evidence>
<dbReference type="InterPro" id="IPR036676">
    <property type="entry name" value="PurM-like_C_sf"/>
</dbReference>
<dbReference type="Gene3D" id="3.90.650.10">
    <property type="entry name" value="PurM-like C-terminal domain"/>
    <property type="match status" value="1"/>
</dbReference>
<dbReference type="GO" id="GO:0051604">
    <property type="term" value="P:protein maturation"/>
    <property type="evidence" value="ECO:0007669"/>
    <property type="project" value="TreeGrafter"/>
</dbReference>
<dbReference type="SUPFAM" id="SSF56042">
    <property type="entry name" value="PurM C-terminal domain-like"/>
    <property type="match status" value="1"/>
</dbReference>
<dbReference type="InterPro" id="IPR010918">
    <property type="entry name" value="PurM-like_C_dom"/>
</dbReference>
<dbReference type="InterPro" id="IPR011854">
    <property type="entry name" value="HypE"/>
</dbReference>
<dbReference type="Pfam" id="PF00586">
    <property type="entry name" value="AIRS"/>
    <property type="match status" value="1"/>
</dbReference>
<dbReference type="EMBL" id="QEFD01000235">
    <property type="protein sequence ID" value="PVU74003.1"/>
    <property type="molecule type" value="Genomic_DNA"/>
</dbReference>
<proteinExistence type="inferred from homology"/>
<comment type="similarity">
    <text evidence="1">Belongs to the HypE family.</text>
</comment>
<name>A0A2T9X1M3_9CREN</name>
<dbReference type="AlphaFoldDB" id="A0A2T9X1M3"/>
<comment type="caution">
    <text evidence="4">The sequence shown here is derived from an EMBL/GenBank/DDBJ whole genome shotgun (WGS) entry which is preliminary data.</text>
</comment>
<evidence type="ECO:0000259" key="3">
    <source>
        <dbReference type="Pfam" id="PF02769"/>
    </source>
</evidence>
<dbReference type="InterPro" id="IPR036921">
    <property type="entry name" value="PurM-like_N_sf"/>
</dbReference>
<dbReference type="SUPFAM" id="SSF55326">
    <property type="entry name" value="PurM N-terminal domain-like"/>
    <property type="match status" value="1"/>
</dbReference>
<dbReference type="CDD" id="cd06061">
    <property type="entry name" value="PurM-like1"/>
    <property type="match status" value="1"/>
</dbReference>